<sequence>MAMVVAMMLTAAIATGGGPAVAAADAHACGPLPESVDIVISFELSGYREEDPDHSHRKFDWNQSVQVEGTLYQQYGDGVYNVAYPGSKVKASGSLSHSWSEVYKKTDVIGEGGAKGGELSSESTLRLVVKDDSGTCRFFVSYQPLFDGVQFKSHYSNKAPQESISGEGFGSFVVHGELNANWTGQAGASGTIPLGTTTLVVGDDELNGPSGTSLSVEVALGERPLTPSAELVVEHLDVPSLEDWVEVPPSGTFEGNVVRLTALVGNPSTAATAEVTIRDASRDMLIAGPVHVAAEAGENEYQWELATEGLTWDDGERADDLDLRLEVKMYGMASRDQAMLAVNPRPVVLVHGWNSNAAGWDGYAKLLQTRDPDWEVHAVGDGRFEGTMQTGSIANPLDRGSGLVANAGQLGTYVEDLRDELDAQRVDLVAHSMGGLISRYYVAMLMAHTNGTPVATRLLMLGTPNLGSPCASIIPHSSAFDLDPAVIAQFNAVVSATYGVQLAILAGDAWPTTCHVAGEGDMVVQVESAFALPYVTDRRRTGTDHVSMTRSVTDAEDYVLPRLTRSAAGDTGRVAALSDASVIQANASAGAFAPIVVASGIAEIDSLGSVEIPITVDALDRIGATVAAIPGITAELVPPALVAAAVTTTTDDKRTFASTDAVESPVVGNWTLRLTSNASERASVAYAVAGYATAAPTLAVEASGDGLVTTVTGVAAGSTATVEAVIVDAHGRSTVLPATVGGAGRHTVVVPTSADGATVVVTARGEGWQRVVRAPVVDGKTFPVQDRRFPDPIALVTSPEPIEPDQPSADATTPNATTDDSGDGLPVVLIAIVLLAAGVAGGGVLVLRRRWIAATRPPRP</sequence>
<reference evidence="5 6" key="1">
    <citation type="submission" date="2020-08" db="EMBL/GenBank/DDBJ databases">
        <title>A Genomic Blueprint of the Chicken Gut Microbiome.</title>
        <authorList>
            <person name="Gilroy R."/>
            <person name="Ravi A."/>
            <person name="Getino M."/>
            <person name="Pursley I."/>
            <person name="Horton D.L."/>
            <person name="Alikhan N.-F."/>
            <person name="Baker D."/>
            <person name="Gharbi K."/>
            <person name="Hall N."/>
            <person name="Watson M."/>
            <person name="Adriaenssens E.M."/>
            <person name="Foster-Nyarko E."/>
            <person name="Jarju S."/>
            <person name="Secka A."/>
            <person name="Antonio M."/>
            <person name="Oren A."/>
            <person name="Chaudhuri R."/>
            <person name="La Ragione R.M."/>
            <person name="Hildebrand F."/>
            <person name="Pallen M.J."/>
        </authorList>
    </citation>
    <scope>NUCLEOTIDE SEQUENCE [LARGE SCALE GENOMIC DNA]</scope>
    <source>
        <strain evidence="5 6">Sa2BVA3</strain>
    </source>
</reference>
<dbReference type="SUPFAM" id="SSF53474">
    <property type="entry name" value="alpha/beta-Hydrolases"/>
    <property type="match status" value="1"/>
</dbReference>
<dbReference type="Gene3D" id="3.40.50.1820">
    <property type="entry name" value="alpha/beta hydrolase"/>
    <property type="match status" value="1"/>
</dbReference>
<gene>
    <name evidence="5" type="ORF">H9645_02535</name>
</gene>
<evidence type="ECO:0000259" key="4">
    <source>
        <dbReference type="Pfam" id="PF05057"/>
    </source>
</evidence>
<dbReference type="Proteomes" id="UP000647183">
    <property type="component" value="Unassembled WGS sequence"/>
</dbReference>
<dbReference type="InterPro" id="IPR029058">
    <property type="entry name" value="AB_hydrolase_fold"/>
</dbReference>
<feature type="transmembrane region" description="Helical" evidence="2">
    <location>
        <begin position="824"/>
        <end position="847"/>
    </location>
</feature>
<feature type="region of interest" description="Disordered" evidence="1">
    <location>
        <begin position="795"/>
        <end position="820"/>
    </location>
</feature>
<feature type="signal peptide" evidence="3">
    <location>
        <begin position="1"/>
        <end position="22"/>
    </location>
</feature>
<protein>
    <recommendedName>
        <fullName evidence="4">DUF676 domain-containing protein</fullName>
    </recommendedName>
</protein>
<dbReference type="PANTHER" id="PTHR37946:SF1">
    <property type="entry name" value="SLL1969 PROTEIN"/>
    <property type="match status" value="1"/>
</dbReference>
<dbReference type="PANTHER" id="PTHR37946">
    <property type="entry name" value="SLL1969 PROTEIN"/>
    <property type="match status" value="1"/>
</dbReference>
<comment type="caution">
    <text evidence="5">The sequence shown here is derived from an EMBL/GenBank/DDBJ whole genome shotgun (WGS) entry which is preliminary data.</text>
</comment>
<evidence type="ECO:0000256" key="3">
    <source>
        <dbReference type="SAM" id="SignalP"/>
    </source>
</evidence>
<dbReference type="Pfam" id="PF05057">
    <property type="entry name" value="DUF676"/>
    <property type="match status" value="1"/>
</dbReference>
<accession>A0ABR8UFW2</accession>
<dbReference type="InterPro" id="IPR007751">
    <property type="entry name" value="DUF676_lipase-like"/>
</dbReference>
<feature type="domain" description="DUF676" evidence="4">
    <location>
        <begin position="347"/>
        <end position="468"/>
    </location>
</feature>
<feature type="chain" id="PRO_5045484894" description="DUF676 domain-containing protein" evidence="3">
    <location>
        <begin position="23"/>
        <end position="860"/>
    </location>
</feature>
<proteinExistence type="predicted"/>
<keyword evidence="2" id="KW-1133">Transmembrane helix</keyword>
<dbReference type="RefSeq" id="WP_191728147.1">
    <property type="nucleotide sequence ID" value="NZ_JACSQJ010000001.1"/>
</dbReference>
<keyword evidence="6" id="KW-1185">Reference proteome</keyword>
<name>A0ABR8UFW2_9GAMM</name>
<keyword evidence="2" id="KW-0812">Transmembrane</keyword>
<evidence type="ECO:0000313" key="6">
    <source>
        <dbReference type="Proteomes" id="UP000647183"/>
    </source>
</evidence>
<evidence type="ECO:0000256" key="2">
    <source>
        <dbReference type="SAM" id="Phobius"/>
    </source>
</evidence>
<evidence type="ECO:0000313" key="5">
    <source>
        <dbReference type="EMBL" id="MBD7986905.1"/>
    </source>
</evidence>
<dbReference type="EMBL" id="JACSQJ010000001">
    <property type="protein sequence ID" value="MBD7986905.1"/>
    <property type="molecule type" value="Genomic_DNA"/>
</dbReference>
<feature type="compositionally biased region" description="Low complexity" evidence="1">
    <location>
        <begin position="809"/>
        <end position="820"/>
    </location>
</feature>
<organism evidence="5 6">
    <name type="scientific">Luteimonas colneyensis</name>
    <dbReference type="NCBI Taxonomy" id="2762230"/>
    <lineage>
        <taxon>Bacteria</taxon>
        <taxon>Pseudomonadati</taxon>
        <taxon>Pseudomonadota</taxon>
        <taxon>Gammaproteobacteria</taxon>
        <taxon>Lysobacterales</taxon>
        <taxon>Lysobacteraceae</taxon>
        <taxon>Luteimonas</taxon>
    </lineage>
</organism>
<evidence type="ECO:0000256" key="1">
    <source>
        <dbReference type="SAM" id="MobiDB-lite"/>
    </source>
</evidence>
<keyword evidence="2" id="KW-0472">Membrane</keyword>
<keyword evidence="3" id="KW-0732">Signal</keyword>